<name>A0ABY8CNH5_9HYPH</name>
<evidence type="ECO:0000259" key="3">
    <source>
        <dbReference type="Pfam" id="PF00294"/>
    </source>
</evidence>
<dbReference type="Gene3D" id="3.40.1190.20">
    <property type="match status" value="1"/>
</dbReference>
<dbReference type="InterPro" id="IPR011611">
    <property type="entry name" value="PfkB_dom"/>
</dbReference>
<evidence type="ECO:0000256" key="1">
    <source>
        <dbReference type="ARBA" id="ARBA00022679"/>
    </source>
</evidence>
<keyword evidence="2 4" id="KW-0418">Kinase</keyword>
<dbReference type="EMBL" id="CP120370">
    <property type="protein sequence ID" value="WEX80211.1"/>
    <property type="molecule type" value="Genomic_DNA"/>
</dbReference>
<evidence type="ECO:0000256" key="2">
    <source>
        <dbReference type="ARBA" id="ARBA00022777"/>
    </source>
</evidence>
<sequence length="270" mass="28035">MTHFRFAAVGDNCIDRFRPPVGQSLVGGNAVNVAVQLARLGHRSYYFGAVGRDADGARTRLLLEENGVRTEHLQVCPGVTAHTDIDVLASGDRVFVFEDFGVCAGYQPSEGEIAILTTMDHVHIGWMDDGGALRRTLAAADVSVSQDISVNADPANLGVEGLGIAFGSAGDDEAAAHRLAEDLLGRGARLAVVTRGARGSFASNGKITASKGIRSVEVVDTTGAGDSFIAGFLAAHLQGLPLADCLAAGRDLAAFTCGHVGGFPQQPQPL</sequence>
<keyword evidence="5" id="KW-1185">Reference proteome</keyword>
<dbReference type="Pfam" id="PF00294">
    <property type="entry name" value="PfkB"/>
    <property type="match status" value="2"/>
</dbReference>
<feature type="domain" description="Carbohydrate kinase PfkB" evidence="3">
    <location>
        <begin position="161"/>
        <end position="262"/>
    </location>
</feature>
<evidence type="ECO:0000313" key="4">
    <source>
        <dbReference type="EMBL" id="WEX80211.1"/>
    </source>
</evidence>
<organism evidence="4 5">
    <name type="scientific">Sinorhizobium numidicum</name>
    <dbReference type="NCBI Taxonomy" id="680248"/>
    <lineage>
        <taxon>Bacteria</taxon>
        <taxon>Pseudomonadati</taxon>
        <taxon>Pseudomonadota</taxon>
        <taxon>Alphaproteobacteria</taxon>
        <taxon>Hyphomicrobiales</taxon>
        <taxon>Rhizobiaceae</taxon>
        <taxon>Sinorhizobium/Ensifer group</taxon>
        <taxon>Sinorhizobium</taxon>
    </lineage>
</organism>
<dbReference type="PROSITE" id="PS00584">
    <property type="entry name" value="PFKB_KINASES_2"/>
    <property type="match status" value="1"/>
</dbReference>
<dbReference type="InterPro" id="IPR002173">
    <property type="entry name" value="Carboh/pur_kinase_PfkB_CS"/>
</dbReference>
<proteinExistence type="predicted"/>
<dbReference type="Proteomes" id="UP001235547">
    <property type="component" value="Chromosome 2"/>
</dbReference>
<dbReference type="InterPro" id="IPR029056">
    <property type="entry name" value="Ribokinase-like"/>
</dbReference>
<gene>
    <name evidence="4" type="ORF">PYH38_001618</name>
</gene>
<dbReference type="PROSITE" id="PS00583">
    <property type="entry name" value="PFKB_KINASES_1"/>
    <property type="match status" value="1"/>
</dbReference>
<dbReference type="PANTHER" id="PTHR10584">
    <property type="entry name" value="SUGAR KINASE"/>
    <property type="match status" value="1"/>
</dbReference>
<dbReference type="RefSeq" id="WP_280730912.1">
    <property type="nucleotide sequence ID" value="NZ_CP120367.1"/>
</dbReference>
<dbReference type="PANTHER" id="PTHR10584:SF166">
    <property type="entry name" value="RIBOKINASE"/>
    <property type="match status" value="1"/>
</dbReference>
<accession>A0ABY8CNH5</accession>
<evidence type="ECO:0000313" key="5">
    <source>
        <dbReference type="Proteomes" id="UP001235547"/>
    </source>
</evidence>
<dbReference type="GO" id="GO:0016301">
    <property type="term" value="F:kinase activity"/>
    <property type="evidence" value="ECO:0007669"/>
    <property type="project" value="UniProtKB-KW"/>
</dbReference>
<keyword evidence="1" id="KW-0808">Transferase</keyword>
<feature type="domain" description="Carbohydrate kinase PfkB" evidence="3">
    <location>
        <begin position="26"/>
        <end position="98"/>
    </location>
</feature>
<dbReference type="SUPFAM" id="SSF53613">
    <property type="entry name" value="Ribokinase-like"/>
    <property type="match status" value="1"/>
</dbReference>
<reference evidence="4 5" key="1">
    <citation type="submission" date="2023-03" db="EMBL/GenBank/DDBJ databases">
        <authorList>
            <person name="Kaur S."/>
            <person name="Espinosa-Saiz D."/>
            <person name="Velazquez E."/>
            <person name="Menendez E."/>
            <person name="diCenzo G.C."/>
        </authorList>
    </citation>
    <scope>NUCLEOTIDE SEQUENCE [LARGE SCALE GENOMIC DNA]</scope>
    <source>
        <strain evidence="4 5">LMG 27395</strain>
    </source>
</reference>
<protein>
    <submittedName>
        <fullName evidence="4">PfkB family carbohydrate kinase</fullName>
    </submittedName>
</protein>